<dbReference type="InterPro" id="IPR011990">
    <property type="entry name" value="TPR-like_helical_dom_sf"/>
</dbReference>
<dbReference type="Pfam" id="PF13041">
    <property type="entry name" value="PPR_2"/>
    <property type="match status" value="2"/>
</dbReference>
<dbReference type="FunFam" id="1.25.40.10:FF:000280">
    <property type="entry name" value="Pentatricopeptide repeat-containing protein"/>
    <property type="match status" value="1"/>
</dbReference>
<dbReference type="AlphaFoldDB" id="A0AAV1DJA5"/>
<dbReference type="InterPro" id="IPR046848">
    <property type="entry name" value="E_motif"/>
</dbReference>
<dbReference type="EMBL" id="OX459122">
    <property type="protein sequence ID" value="CAI9107023.1"/>
    <property type="molecule type" value="Genomic_DNA"/>
</dbReference>
<feature type="repeat" description="PPR" evidence="3">
    <location>
        <begin position="364"/>
        <end position="394"/>
    </location>
</feature>
<evidence type="ECO:0000256" key="3">
    <source>
        <dbReference type="PROSITE-ProRule" id="PRU00708"/>
    </source>
</evidence>
<organism evidence="4 5">
    <name type="scientific">Oldenlandia corymbosa var. corymbosa</name>
    <dbReference type="NCBI Taxonomy" id="529605"/>
    <lineage>
        <taxon>Eukaryota</taxon>
        <taxon>Viridiplantae</taxon>
        <taxon>Streptophyta</taxon>
        <taxon>Embryophyta</taxon>
        <taxon>Tracheophyta</taxon>
        <taxon>Spermatophyta</taxon>
        <taxon>Magnoliopsida</taxon>
        <taxon>eudicotyledons</taxon>
        <taxon>Gunneridae</taxon>
        <taxon>Pentapetalae</taxon>
        <taxon>asterids</taxon>
        <taxon>lamiids</taxon>
        <taxon>Gentianales</taxon>
        <taxon>Rubiaceae</taxon>
        <taxon>Rubioideae</taxon>
        <taxon>Spermacoceae</taxon>
        <taxon>Hedyotis-Oldenlandia complex</taxon>
        <taxon>Oldenlandia</taxon>
    </lineage>
</organism>
<dbReference type="Proteomes" id="UP001161247">
    <property type="component" value="Chromosome 5"/>
</dbReference>
<accession>A0AAV1DJA5</accession>
<dbReference type="PANTHER" id="PTHR47926:SF389">
    <property type="entry name" value="PENTATRICOPEPTIDE PROTEIN-RELATED"/>
    <property type="match status" value="1"/>
</dbReference>
<name>A0AAV1DJA5_OLDCO</name>
<dbReference type="GO" id="GO:0009451">
    <property type="term" value="P:RNA modification"/>
    <property type="evidence" value="ECO:0007669"/>
    <property type="project" value="InterPro"/>
</dbReference>
<dbReference type="InterPro" id="IPR046960">
    <property type="entry name" value="PPR_At4g14850-like_plant"/>
</dbReference>
<feature type="repeat" description="PPR" evidence="3">
    <location>
        <begin position="404"/>
        <end position="438"/>
    </location>
</feature>
<feature type="repeat" description="PPR" evidence="3">
    <location>
        <begin position="540"/>
        <end position="575"/>
    </location>
</feature>
<proteinExistence type="inferred from homology"/>
<feature type="repeat" description="PPR" evidence="3">
    <location>
        <begin position="122"/>
        <end position="156"/>
    </location>
</feature>
<reference evidence="4" key="1">
    <citation type="submission" date="2023-03" db="EMBL/GenBank/DDBJ databases">
        <authorList>
            <person name="Julca I."/>
        </authorList>
    </citation>
    <scope>NUCLEOTIDE SEQUENCE</scope>
</reference>
<dbReference type="Gene3D" id="1.25.40.10">
    <property type="entry name" value="Tetratricopeptide repeat domain"/>
    <property type="match status" value="4"/>
</dbReference>
<dbReference type="Pfam" id="PF01535">
    <property type="entry name" value="PPR"/>
    <property type="match status" value="3"/>
</dbReference>
<gene>
    <name evidence="4" type="ORF">OLC1_LOCUS15429</name>
</gene>
<evidence type="ECO:0000313" key="5">
    <source>
        <dbReference type="Proteomes" id="UP001161247"/>
    </source>
</evidence>
<keyword evidence="1" id="KW-0677">Repeat</keyword>
<dbReference type="FunFam" id="1.25.40.10:FF:000393">
    <property type="entry name" value="Pentatricopeptide repeat-containing protein At1g20230"/>
    <property type="match status" value="2"/>
</dbReference>
<sequence length="742" mass="82390">MLNVAAFSSASNPIFHHLPSTIFRSETVHIGRYRRRCYTNTPASFDVGNGLIDFLHHLLQQPSNGVKQIKQIHSQIILTVANCSPLLAARLVAAYTEFGLLGDARKVFEKFSSLDGRGFKGNMLLWNSMLRGNVTQGEYEEALKLYCKMRNLGFNPDGFGFPLILRACKNASIGEISRSRLCATVHGHVVHMGFQQHVHVCNELLGLYGKIGRMAIARIIFDKMSAKTLISWNTMVSGFSNNFDCGNAYLIFAKMESEECRPNSVTWTSLLSSFYKCGRYSEVLRFYKTMRVESIEVTAEALAVAVSSCSDMNTFVTGESVHGFIVRGGFCNYSFVVNSLICMYGRNGCKRETEILFSSLEYKSIVSWNTLISSYAESGFCDEALAVFSQLEKLHGGNAMMRPDVISWSSVIGGFAAMGRFEESLELFRRMQIVEVAFNHVTIAGVLTACSGLSALGVGKEIHAHVIRVLIDKNIFIGNGLINMYMKCGSPKDANFVFESLDSKDLFSWNTMIAGYGMLGFGDNALKIFYDMTDIGVKPNEVTFVAILSACSHAGLVTEGRKLFDGMTRYFGIEPKIEHYACLVDLLGRAGLVSDAIQIVKSMPIDPNECVLGALLNSCMLHKNEVIAETTAAQIFNLDSCSTGSYMLLSNLYAANGKWEDSAKVRYSVKTTGLKKSPGYSWIEVYKKVHTFLAGKALDSEMKDIYSVLNNLSLHMEIECHQFKMSSQPQFDPVEEFIYAGW</sequence>
<dbReference type="GO" id="GO:0003723">
    <property type="term" value="F:RNA binding"/>
    <property type="evidence" value="ECO:0007669"/>
    <property type="project" value="InterPro"/>
</dbReference>
<dbReference type="FunFam" id="1.25.40.10:FF:000031">
    <property type="entry name" value="Pentatricopeptide repeat-containing protein mitochondrial"/>
    <property type="match status" value="1"/>
</dbReference>
<feature type="repeat" description="PPR" evidence="3">
    <location>
        <begin position="228"/>
        <end position="262"/>
    </location>
</feature>
<dbReference type="PANTHER" id="PTHR47926">
    <property type="entry name" value="PENTATRICOPEPTIDE REPEAT-CONTAINING PROTEIN"/>
    <property type="match status" value="1"/>
</dbReference>
<dbReference type="InterPro" id="IPR002885">
    <property type="entry name" value="PPR_rpt"/>
</dbReference>
<dbReference type="NCBIfam" id="TIGR00756">
    <property type="entry name" value="PPR"/>
    <property type="match status" value="7"/>
</dbReference>
<protein>
    <submittedName>
        <fullName evidence="4">OLC1v1006290C1</fullName>
    </submittedName>
</protein>
<feature type="repeat" description="PPR" evidence="3">
    <location>
        <begin position="505"/>
        <end position="539"/>
    </location>
</feature>
<evidence type="ECO:0000256" key="1">
    <source>
        <dbReference type="ARBA" id="ARBA00022737"/>
    </source>
</evidence>
<feature type="repeat" description="PPR" evidence="3">
    <location>
        <begin position="263"/>
        <end position="297"/>
    </location>
</feature>
<evidence type="ECO:0000313" key="4">
    <source>
        <dbReference type="EMBL" id="CAI9107023.1"/>
    </source>
</evidence>
<comment type="similarity">
    <text evidence="2">Belongs to the PPR family. PCMP-E subfamily.</text>
</comment>
<dbReference type="Pfam" id="PF20431">
    <property type="entry name" value="E_motif"/>
    <property type="match status" value="1"/>
</dbReference>
<keyword evidence="5" id="KW-1185">Reference proteome</keyword>
<dbReference type="PROSITE" id="PS51375">
    <property type="entry name" value="PPR"/>
    <property type="match status" value="7"/>
</dbReference>
<evidence type="ECO:0000256" key="2">
    <source>
        <dbReference type="ARBA" id="ARBA00061659"/>
    </source>
</evidence>